<keyword evidence="12" id="KW-0131">Cell cycle</keyword>
<keyword evidence="10 21" id="KW-1133">Transmembrane helix</keyword>
<keyword evidence="7 21" id="KW-0812">Transmembrane</keyword>
<evidence type="ECO:0000256" key="17">
    <source>
        <dbReference type="ARBA" id="ARBA00041185"/>
    </source>
</evidence>
<gene>
    <name evidence="22" type="primary">ftsW</name>
    <name evidence="22" type="ORF">COX03_02330</name>
</gene>
<evidence type="ECO:0000256" key="6">
    <source>
        <dbReference type="ARBA" id="ARBA00022679"/>
    </source>
</evidence>
<dbReference type="Pfam" id="PF01098">
    <property type="entry name" value="FTSW_RODA_SPOVE"/>
    <property type="match status" value="1"/>
</dbReference>
<feature type="transmembrane region" description="Helical" evidence="21">
    <location>
        <begin position="83"/>
        <end position="103"/>
    </location>
</feature>
<keyword evidence="6" id="KW-0808">Transferase</keyword>
<dbReference type="GO" id="GO:0008955">
    <property type="term" value="F:peptidoglycan glycosyltransferase activity"/>
    <property type="evidence" value="ECO:0007669"/>
    <property type="project" value="UniProtKB-EC"/>
</dbReference>
<keyword evidence="5" id="KW-0328">Glycosyltransferase</keyword>
<evidence type="ECO:0000256" key="9">
    <source>
        <dbReference type="ARBA" id="ARBA00022984"/>
    </source>
</evidence>
<evidence type="ECO:0000256" key="14">
    <source>
        <dbReference type="ARBA" id="ARBA00032370"/>
    </source>
</evidence>
<dbReference type="PANTHER" id="PTHR30474:SF2">
    <property type="entry name" value="PEPTIDOGLYCAN GLYCOSYLTRANSFERASE FTSW-RELATED"/>
    <property type="match status" value="1"/>
</dbReference>
<comment type="similarity">
    <text evidence="16">Belongs to the SEDS family. FtsW subfamily.</text>
</comment>
<dbReference type="InterPro" id="IPR001182">
    <property type="entry name" value="FtsW/RodA"/>
</dbReference>
<dbReference type="NCBIfam" id="TIGR02614">
    <property type="entry name" value="ftsW"/>
    <property type="match status" value="1"/>
</dbReference>
<evidence type="ECO:0000256" key="15">
    <source>
        <dbReference type="ARBA" id="ARBA00033270"/>
    </source>
</evidence>
<evidence type="ECO:0000256" key="19">
    <source>
        <dbReference type="ARBA" id="ARBA00044770"/>
    </source>
</evidence>
<reference evidence="22 23" key="1">
    <citation type="submission" date="2017-09" db="EMBL/GenBank/DDBJ databases">
        <title>Depth-based differentiation of microbial function through sediment-hosted aquifers and enrichment of novel symbionts in the deep terrestrial subsurface.</title>
        <authorList>
            <person name="Probst A.J."/>
            <person name="Ladd B."/>
            <person name="Jarett J.K."/>
            <person name="Geller-Mcgrath D.E."/>
            <person name="Sieber C.M."/>
            <person name="Emerson J.B."/>
            <person name="Anantharaman K."/>
            <person name="Thomas B.C."/>
            <person name="Malmstrom R."/>
            <person name="Stieglmeier M."/>
            <person name="Klingl A."/>
            <person name="Woyke T."/>
            <person name="Ryan C.M."/>
            <person name="Banfield J.F."/>
        </authorList>
    </citation>
    <scope>NUCLEOTIDE SEQUENCE [LARGE SCALE GENOMIC DNA]</scope>
    <source>
        <strain evidence="22">CG22_combo_CG10-13_8_21_14_all_39_10</strain>
    </source>
</reference>
<feature type="transmembrane region" description="Helical" evidence="21">
    <location>
        <begin position="308"/>
        <end position="330"/>
    </location>
</feature>
<dbReference type="AlphaFoldDB" id="A0A2H0BIT8"/>
<dbReference type="GO" id="GO:0005886">
    <property type="term" value="C:plasma membrane"/>
    <property type="evidence" value="ECO:0007669"/>
    <property type="project" value="UniProtKB-SubCell"/>
</dbReference>
<feature type="transmembrane region" description="Helical" evidence="21">
    <location>
        <begin position="182"/>
        <end position="202"/>
    </location>
</feature>
<evidence type="ECO:0000256" key="7">
    <source>
        <dbReference type="ARBA" id="ARBA00022692"/>
    </source>
</evidence>
<keyword evidence="9" id="KW-0573">Peptidoglycan synthesis</keyword>
<dbReference type="EC" id="2.4.99.28" evidence="19"/>
<evidence type="ECO:0000256" key="13">
    <source>
        <dbReference type="ARBA" id="ARBA00023316"/>
    </source>
</evidence>
<feature type="transmembrane region" description="Helical" evidence="21">
    <location>
        <begin position="143"/>
        <end position="176"/>
    </location>
</feature>
<dbReference type="GO" id="GO:0051301">
    <property type="term" value="P:cell division"/>
    <property type="evidence" value="ECO:0007669"/>
    <property type="project" value="UniProtKB-KW"/>
</dbReference>
<comment type="pathway">
    <text evidence="2">Cell wall biogenesis; peptidoglycan biosynthesis.</text>
</comment>
<evidence type="ECO:0000313" key="23">
    <source>
        <dbReference type="Proteomes" id="UP000229847"/>
    </source>
</evidence>
<evidence type="ECO:0000256" key="10">
    <source>
        <dbReference type="ARBA" id="ARBA00022989"/>
    </source>
</evidence>
<feature type="transmembrane region" description="Helical" evidence="21">
    <location>
        <begin position="262"/>
        <end position="287"/>
    </location>
</feature>
<evidence type="ECO:0000256" key="4">
    <source>
        <dbReference type="ARBA" id="ARBA00022618"/>
    </source>
</evidence>
<accession>A0A2H0BIT8</accession>
<evidence type="ECO:0000256" key="11">
    <source>
        <dbReference type="ARBA" id="ARBA00023136"/>
    </source>
</evidence>
<evidence type="ECO:0000256" key="3">
    <source>
        <dbReference type="ARBA" id="ARBA00022475"/>
    </source>
</evidence>
<evidence type="ECO:0000256" key="20">
    <source>
        <dbReference type="ARBA" id="ARBA00049902"/>
    </source>
</evidence>
<feature type="transmembrane region" description="Helical" evidence="21">
    <location>
        <begin position="109"/>
        <end position="131"/>
    </location>
</feature>
<keyword evidence="8" id="KW-0133">Cell shape</keyword>
<keyword evidence="13" id="KW-0961">Cell wall biogenesis/degradation</keyword>
<protein>
    <recommendedName>
        <fullName evidence="17">Probable peptidoglycan glycosyltransferase FtsW</fullName>
        <ecNumber evidence="19">2.4.99.28</ecNumber>
    </recommendedName>
    <alternativeName>
        <fullName evidence="18">Cell division protein FtsW</fullName>
    </alternativeName>
    <alternativeName>
        <fullName evidence="15">Cell wall polymerase</fullName>
    </alternativeName>
    <alternativeName>
        <fullName evidence="14">Peptidoglycan polymerase</fullName>
    </alternativeName>
</protein>
<dbReference type="EMBL" id="PCSW01000070">
    <property type="protein sequence ID" value="PIP57577.1"/>
    <property type="molecule type" value="Genomic_DNA"/>
</dbReference>
<dbReference type="GO" id="GO:0071555">
    <property type="term" value="P:cell wall organization"/>
    <property type="evidence" value="ECO:0007669"/>
    <property type="project" value="UniProtKB-KW"/>
</dbReference>
<evidence type="ECO:0000313" key="22">
    <source>
        <dbReference type="EMBL" id="PIP57577.1"/>
    </source>
</evidence>
<dbReference type="GO" id="GO:0009252">
    <property type="term" value="P:peptidoglycan biosynthetic process"/>
    <property type="evidence" value="ECO:0007669"/>
    <property type="project" value="UniProtKB-KW"/>
</dbReference>
<dbReference type="PANTHER" id="PTHR30474">
    <property type="entry name" value="CELL CYCLE PROTEIN"/>
    <property type="match status" value="1"/>
</dbReference>
<name>A0A2H0BIT8_9BACT</name>
<sequence>MKRLRLRKQKQRIDKKLFIAAILLVIIGLIAVLDASAPQSLNVFGDKFHLFKSQLVWSFVGFVALLVSSRVNYRFWQKLATPLFFFVLVSLVLVLIPGIGVKLLGARRWISIGSVFFQPSEFAKFGLILYLAKFMSKRVSSILYFLPLVLVSFLIMLEPDLGTTMVIVLTGAIQIFASQINLLHFGGLGVLGFLGVLGLIYISPYRRDRLLTYFQTASDPLGKSYHIRQILLGLGSGGLFGVGLGASRQKFLFLPEAATDSIFAVIAEEIGFIGALGLIFLLGFYVFRALRISKYAPDDFSRYLALGIASWIGIQTILNIASMTALVPLTGIPLPFISYGGSSLIMIMFATGILLNISKQ</sequence>
<feature type="transmembrane region" description="Helical" evidence="21">
    <location>
        <begin position="230"/>
        <end position="247"/>
    </location>
</feature>
<feature type="transmembrane region" description="Helical" evidence="21">
    <location>
        <begin position="51"/>
        <end position="71"/>
    </location>
</feature>
<evidence type="ECO:0000256" key="2">
    <source>
        <dbReference type="ARBA" id="ARBA00004752"/>
    </source>
</evidence>
<dbReference type="InterPro" id="IPR013437">
    <property type="entry name" value="FtsW"/>
</dbReference>
<comment type="catalytic activity">
    <reaction evidence="20">
        <text>[GlcNAc-(1-&gt;4)-Mur2Ac(oyl-L-Ala-gamma-D-Glu-L-Lys-D-Ala-D-Ala)](n)-di-trans,octa-cis-undecaprenyl diphosphate + beta-D-GlcNAc-(1-&gt;4)-Mur2Ac(oyl-L-Ala-gamma-D-Glu-L-Lys-D-Ala-D-Ala)-di-trans,octa-cis-undecaprenyl diphosphate = [GlcNAc-(1-&gt;4)-Mur2Ac(oyl-L-Ala-gamma-D-Glu-L-Lys-D-Ala-D-Ala)](n+1)-di-trans,octa-cis-undecaprenyl diphosphate + di-trans,octa-cis-undecaprenyl diphosphate + H(+)</text>
        <dbReference type="Rhea" id="RHEA:23708"/>
        <dbReference type="Rhea" id="RHEA-COMP:9602"/>
        <dbReference type="Rhea" id="RHEA-COMP:9603"/>
        <dbReference type="ChEBI" id="CHEBI:15378"/>
        <dbReference type="ChEBI" id="CHEBI:58405"/>
        <dbReference type="ChEBI" id="CHEBI:60033"/>
        <dbReference type="ChEBI" id="CHEBI:78435"/>
        <dbReference type="EC" id="2.4.99.28"/>
    </reaction>
</comment>
<evidence type="ECO:0000256" key="8">
    <source>
        <dbReference type="ARBA" id="ARBA00022960"/>
    </source>
</evidence>
<dbReference type="GO" id="GO:0032153">
    <property type="term" value="C:cell division site"/>
    <property type="evidence" value="ECO:0007669"/>
    <property type="project" value="TreeGrafter"/>
</dbReference>
<evidence type="ECO:0000256" key="16">
    <source>
        <dbReference type="ARBA" id="ARBA00038053"/>
    </source>
</evidence>
<evidence type="ECO:0000256" key="18">
    <source>
        <dbReference type="ARBA" id="ARBA00041418"/>
    </source>
</evidence>
<dbReference type="GO" id="GO:0015648">
    <property type="term" value="F:lipid-linked peptidoglycan transporter activity"/>
    <property type="evidence" value="ECO:0007669"/>
    <property type="project" value="TreeGrafter"/>
</dbReference>
<proteinExistence type="inferred from homology"/>
<evidence type="ECO:0000256" key="12">
    <source>
        <dbReference type="ARBA" id="ARBA00023306"/>
    </source>
</evidence>
<dbReference type="GO" id="GO:0008360">
    <property type="term" value="P:regulation of cell shape"/>
    <property type="evidence" value="ECO:0007669"/>
    <property type="project" value="UniProtKB-KW"/>
</dbReference>
<organism evidence="22 23">
    <name type="scientific">Candidatus Woesebacteria bacterium CG22_combo_CG10-13_8_21_14_all_39_10</name>
    <dbReference type="NCBI Taxonomy" id="1975059"/>
    <lineage>
        <taxon>Bacteria</taxon>
        <taxon>Candidatus Woeseibacteriota</taxon>
    </lineage>
</organism>
<evidence type="ECO:0000256" key="21">
    <source>
        <dbReference type="SAM" id="Phobius"/>
    </source>
</evidence>
<evidence type="ECO:0000256" key="1">
    <source>
        <dbReference type="ARBA" id="ARBA00004651"/>
    </source>
</evidence>
<feature type="transmembrane region" description="Helical" evidence="21">
    <location>
        <begin position="336"/>
        <end position="357"/>
    </location>
</feature>
<comment type="subcellular location">
    <subcellularLocation>
        <location evidence="1">Cell membrane</location>
        <topology evidence="1">Multi-pass membrane protein</topology>
    </subcellularLocation>
</comment>
<keyword evidence="3" id="KW-1003">Cell membrane</keyword>
<evidence type="ECO:0000256" key="5">
    <source>
        <dbReference type="ARBA" id="ARBA00022676"/>
    </source>
</evidence>
<keyword evidence="4" id="KW-0132">Cell division</keyword>
<keyword evidence="11 21" id="KW-0472">Membrane</keyword>
<comment type="caution">
    <text evidence="22">The sequence shown here is derived from an EMBL/GenBank/DDBJ whole genome shotgun (WGS) entry which is preliminary data.</text>
</comment>
<dbReference type="Proteomes" id="UP000229847">
    <property type="component" value="Unassembled WGS sequence"/>
</dbReference>